<accession>A0A5F8GP29</accession>
<dbReference type="SUPFAM" id="SSF109640">
    <property type="entry name" value="KRAB domain (Kruppel-associated box)"/>
    <property type="match status" value="1"/>
</dbReference>
<dbReference type="Proteomes" id="UP000002280">
    <property type="component" value="Chromosome 4"/>
</dbReference>
<dbReference type="Ensembl" id="ENSMODT00000088045.1">
    <property type="protein sequence ID" value="ENSMODP00000048926.1"/>
    <property type="gene ID" value="ENSMODG00000029595.2"/>
</dbReference>
<feature type="domain" description="KRAB" evidence="1">
    <location>
        <begin position="14"/>
        <end position="85"/>
    </location>
</feature>
<dbReference type="CDD" id="cd07765">
    <property type="entry name" value="KRAB_A-box"/>
    <property type="match status" value="1"/>
</dbReference>
<dbReference type="PANTHER" id="PTHR23232:SF117">
    <property type="entry name" value="KRAB DOMAIN-CONTAINING PROTEIN"/>
    <property type="match status" value="1"/>
</dbReference>
<protein>
    <recommendedName>
        <fullName evidence="1">KRAB domain-containing protein</fullName>
    </recommendedName>
</protein>
<dbReference type="InterPro" id="IPR050169">
    <property type="entry name" value="Krueppel_C2H2_ZnF"/>
</dbReference>
<dbReference type="Bgee" id="ENSMODG00000029595">
    <property type="expression patterns" value="Expressed in ovary and 20 other cell types or tissues"/>
</dbReference>
<organism evidence="2 3">
    <name type="scientific">Monodelphis domestica</name>
    <name type="common">Gray short-tailed opossum</name>
    <dbReference type="NCBI Taxonomy" id="13616"/>
    <lineage>
        <taxon>Eukaryota</taxon>
        <taxon>Metazoa</taxon>
        <taxon>Chordata</taxon>
        <taxon>Craniata</taxon>
        <taxon>Vertebrata</taxon>
        <taxon>Euteleostomi</taxon>
        <taxon>Mammalia</taxon>
        <taxon>Metatheria</taxon>
        <taxon>Didelphimorphia</taxon>
        <taxon>Didelphidae</taxon>
        <taxon>Monodelphis</taxon>
    </lineage>
</organism>
<dbReference type="Pfam" id="PF01352">
    <property type="entry name" value="KRAB"/>
    <property type="match status" value="1"/>
</dbReference>
<dbReference type="Gene3D" id="6.10.140.140">
    <property type="match status" value="1"/>
</dbReference>
<dbReference type="AlphaFoldDB" id="A0A5F8GP29"/>
<dbReference type="SMART" id="SM00349">
    <property type="entry name" value="KRAB"/>
    <property type="match status" value="1"/>
</dbReference>
<dbReference type="GeneTree" id="ENSGT00940000164918"/>
<dbReference type="PANTHER" id="PTHR23232">
    <property type="entry name" value="KRAB DOMAIN C2H2 ZINC FINGER"/>
    <property type="match status" value="1"/>
</dbReference>
<proteinExistence type="predicted"/>
<dbReference type="InterPro" id="IPR001909">
    <property type="entry name" value="KRAB"/>
</dbReference>
<evidence type="ECO:0000313" key="3">
    <source>
        <dbReference type="Proteomes" id="UP000002280"/>
    </source>
</evidence>
<evidence type="ECO:0000313" key="2">
    <source>
        <dbReference type="Ensembl" id="ENSMODP00000048926.1"/>
    </source>
</evidence>
<name>A0A5F8GP29_MONDO</name>
<reference evidence="2" key="2">
    <citation type="submission" date="2025-08" db="UniProtKB">
        <authorList>
            <consortium name="Ensembl"/>
        </authorList>
    </citation>
    <scope>IDENTIFICATION</scope>
</reference>
<keyword evidence="3" id="KW-1185">Reference proteome</keyword>
<evidence type="ECO:0000259" key="1">
    <source>
        <dbReference type="PROSITE" id="PS50805"/>
    </source>
</evidence>
<dbReference type="PROSITE" id="PS50805">
    <property type="entry name" value="KRAB"/>
    <property type="match status" value="1"/>
</dbReference>
<dbReference type="GO" id="GO:0006355">
    <property type="term" value="P:regulation of DNA-templated transcription"/>
    <property type="evidence" value="ECO:0007669"/>
    <property type="project" value="InterPro"/>
</dbReference>
<reference evidence="2 3" key="1">
    <citation type="journal article" date="2007" name="Nature">
        <title>Genome of the marsupial Monodelphis domestica reveals innovation in non-coding sequences.</title>
        <authorList>
            <person name="Mikkelsen T.S."/>
            <person name="Wakefield M.J."/>
            <person name="Aken B."/>
            <person name="Amemiya C.T."/>
            <person name="Chang J.L."/>
            <person name="Duke S."/>
            <person name="Garber M."/>
            <person name="Gentles A.J."/>
            <person name="Goodstadt L."/>
            <person name="Heger A."/>
            <person name="Jurka J."/>
            <person name="Kamal M."/>
            <person name="Mauceli E."/>
            <person name="Searle S.M."/>
            <person name="Sharpe T."/>
            <person name="Baker M.L."/>
            <person name="Batzer M.A."/>
            <person name="Benos P.V."/>
            <person name="Belov K."/>
            <person name="Clamp M."/>
            <person name="Cook A."/>
            <person name="Cuff J."/>
            <person name="Das R."/>
            <person name="Davidow L."/>
            <person name="Deakin J.E."/>
            <person name="Fazzari M.J."/>
            <person name="Glass J.L."/>
            <person name="Grabherr M."/>
            <person name="Greally J.M."/>
            <person name="Gu W."/>
            <person name="Hore T.A."/>
            <person name="Huttley G.A."/>
            <person name="Kleber M."/>
            <person name="Jirtle R.L."/>
            <person name="Koina E."/>
            <person name="Lee J.T."/>
            <person name="Mahony S."/>
            <person name="Marra M.A."/>
            <person name="Miller R.D."/>
            <person name="Nicholls R.D."/>
            <person name="Oda M."/>
            <person name="Papenfuss A.T."/>
            <person name="Parra Z.E."/>
            <person name="Pollock D.D."/>
            <person name="Ray D.A."/>
            <person name="Schein J.E."/>
            <person name="Speed T.P."/>
            <person name="Thompson K."/>
            <person name="VandeBerg J.L."/>
            <person name="Wade C.M."/>
            <person name="Walker J.A."/>
            <person name="Waters P.D."/>
            <person name="Webber C."/>
            <person name="Weidman J.R."/>
            <person name="Xie X."/>
            <person name="Zody M.C."/>
            <person name="Baldwin J."/>
            <person name="Abdouelleil A."/>
            <person name="Abdulkadir J."/>
            <person name="Abebe A."/>
            <person name="Abera B."/>
            <person name="Abreu J."/>
            <person name="Acer S.C."/>
            <person name="Aftuck L."/>
            <person name="Alexander A."/>
            <person name="An P."/>
            <person name="Anderson E."/>
            <person name="Anderson S."/>
            <person name="Arachi H."/>
            <person name="Azer M."/>
            <person name="Bachantsang P."/>
            <person name="Barry A."/>
            <person name="Bayul T."/>
            <person name="Berlin A."/>
            <person name="Bessette D."/>
            <person name="Bloom T."/>
            <person name="Bloom T."/>
            <person name="Boguslavskiy L."/>
            <person name="Bonnet C."/>
            <person name="Boukhgalter B."/>
            <person name="Bourzgui I."/>
            <person name="Brown A."/>
            <person name="Cahill P."/>
            <person name="Channer S."/>
            <person name="Cheshatsang Y."/>
            <person name="Chuda L."/>
            <person name="Citroen M."/>
            <person name="Collymore A."/>
            <person name="Cooke P."/>
            <person name="Costello M."/>
            <person name="D'Aco K."/>
            <person name="Daza R."/>
            <person name="De Haan G."/>
            <person name="DeGray S."/>
            <person name="DeMaso C."/>
            <person name="Dhargay N."/>
            <person name="Dooley K."/>
            <person name="Dooley E."/>
            <person name="Doricent M."/>
            <person name="Dorje P."/>
            <person name="Dorjee K."/>
            <person name="Dupes A."/>
            <person name="Elong R."/>
            <person name="Falk J."/>
            <person name="Farina A."/>
            <person name="Faro S."/>
            <person name="Ferguson D."/>
            <person name="Fisher S."/>
            <person name="Foley C.D."/>
            <person name="Franke A."/>
            <person name="Friedrich D."/>
            <person name="Gadbois L."/>
            <person name="Gearin G."/>
            <person name="Gearin C.R."/>
            <person name="Giannoukos G."/>
            <person name="Goode T."/>
            <person name="Graham J."/>
            <person name="Grandbois E."/>
            <person name="Grewal S."/>
            <person name="Gyaltsen K."/>
            <person name="Hafez N."/>
            <person name="Hagos B."/>
            <person name="Hall J."/>
            <person name="Henson C."/>
            <person name="Hollinger A."/>
            <person name="Honan T."/>
            <person name="Huard M.D."/>
            <person name="Hughes L."/>
            <person name="Hurhula B."/>
            <person name="Husby M.E."/>
            <person name="Kamat A."/>
            <person name="Kanga B."/>
            <person name="Kashin S."/>
            <person name="Khazanovich D."/>
            <person name="Kisner P."/>
            <person name="Lance K."/>
            <person name="Lara M."/>
            <person name="Lee W."/>
            <person name="Lennon N."/>
            <person name="Letendre F."/>
            <person name="LeVine R."/>
            <person name="Lipovsky A."/>
            <person name="Liu X."/>
            <person name="Liu J."/>
            <person name="Liu S."/>
            <person name="Lokyitsang T."/>
            <person name="Lokyitsang Y."/>
            <person name="Lubonja R."/>
            <person name="Lui A."/>
            <person name="MacDonald P."/>
            <person name="Magnisalis V."/>
            <person name="Maru K."/>
            <person name="Matthews C."/>
            <person name="McCusker W."/>
            <person name="McDonough S."/>
            <person name="Mehta T."/>
            <person name="Meldrim J."/>
            <person name="Meneus L."/>
            <person name="Mihai O."/>
            <person name="Mihalev A."/>
            <person name="Mihova T."/>
            <person name="Mittelman R."/>
            <person name="Mlenga V."/>
            <person name="Montmayeur A."/>
            <person name="Mulrain L."/>
            <person name="Navidi A."/>
            <person name="Naylor J."/>
            <person name="Negash T."/>
            <person name="Nguyen T."/>
            <person name="Nguyen N."/>
            <person name="Nicol R."/>
            <person name="Norbu C."/>
            <person name="Norbu N."/>
            <person name="Novod N."/>
            <person name="O'Neill B."/>
            <person name="Osman S."/>
            <person name="Markiewicz E."/>
            <person name="Oyono O.L."/>
            <person name="Patti C."/>
            <person name="Phunkhang P."/>
            <person name="Pierre F."/>
            <person name="Priest M."/>
            <person name="Raghuraman S."/>
            <person name="Rege F."/>
            <person name="Reyes R."/>
            <person name="Rise C."/>
            <person name="Rogov P."/>
            <person name="Ross K."/>
            <person name="Ryan E."/>
            <person name="Settipalli S."/>
            <person name="Shea T."/>
            <person name="Sherpa N."/>
            <person name="Shi L."/>
            <person name="Shih D."/>
            <person name="Sparrow T."/>
            <person name="Spaulding J."/>
            <person name="Stalker J."/>
            <person name="Stange-Thomann N."/>
            <person name="Stavropoulos S."/>
            <person name="Stone C."/>
            <person name="Strader C."/>
            <person name="Tesfaye S."/>
            <person name="Thomson T."/>
            <person name="Thoulutsang Y."/>
            <person name="Thoulutsang D."/>
            <person name="Topham K."/>
            <person name="Topping I."/>
            <person name="Tsamla T."/>
            <person name="Vassiliev H."/>
            <person name="Vo A."/>
            <person name="Wangchuk T."/>
            <person name="Wangdi T."/>
            <person name="Weiand M."/>
            <person name="Wilkinson J."/>
            <person name="Wilson A."/>
            <person name="Yadav S."/>
            <person name="Young G."/>
            <person name="Yu Q."/>
            <person name="Zembek L."/>
            <person name="Zhong D."/>
            <person name="Zimmer A."/>
            <person name="Zwirko Z."/>
            <person name="Jaffe D.B."/>
            <person name="Alvarez P."/>
            <person name="Brockman W."/>
            <person name="Butler J."/>
            <person name="Chin C."/>
            <person name="Gnerre S."/>
            <person name="MacCallum I."/>
            <person name="Graves J.A."/>
            <person name="Ponting C.P."/>
            <person name="Breen M."/>
            <person name="Samollow P.B."/>
            <person name="Lander E.S."/>
            <person name="Lindblad-Toh K."/>
        </authorList>
    </citation>
    <scope>NUCLEOTIDE SEQUENCE [LARGE SCALE GENOMIC DNA]</scope>
</reference>
<reference evidence="2" key="3">
    <citation type="submission" date="2025-09" db="UniProtKB">
        <authorList>
            <consortium name="Ensembl"/>
        </authorList>
    </citation>
    <scope>IDENTIFICATION</scope>
</reference>
<gene>
    <name evidence="2" type="primary">LOC103092432</name>
</gene>
<sequence>MPPGTLRSPSQGSITFKDVAVDFTQEEWHLLEPSQKEQYREVMLENAWNLHSVGLPVPREDILSSFQQGESPWLLEEKSPRNSCPGAHRGSLPASGCHPLKHPRVALQTACSRGNGPRDPEAPLPGVNNLQGCGYGLPSGGVVPVGPFPERAVPGGHARECAESTLCGGFSPMSPPLSPYIDQSL</sequence>
<dbReference type="InterPro" id="IPR036051">
    <property type="entry name" value="KRAB_dom_sf"/>
</dbReference>